<dbReference type="Proteomes" id="UP000475325">
    <property type="component" value="Unassembled WGS sequence"/>
</dbReference>
<reference evidence="3 4" key="1">
    <citation type="submission" date="2019-03" db="EMBL/GenBank/DDBJ databases">
        <title>Nematode-trapping fungi genome.</title>
        <authorList>
            <person name="Vidal-Diez De Ulzurrun G."/>
        </authorList>
    </citation>
    <scope>NUCLEOTIDE SEQUENCE [LARGE SCALE GENOMIC DNA]</scope>
    <source>
        <strain evidence="3 4">TWF154</strain>
    </source>
</reference>
<dbReference type="EMBL" id="WIQW01000115">
    <property type="protein sequence ID" value="KAF3082464.1"/>
    <property type="molecule type" value="Genomic_DNA"/>
</dbReference>
<reference evidence="2 5" key="2">
    <citation type="submission" date="2019-06" db="EMBL/GenBank/DDBJ databases">
        <authorList>
            <person name="Palmer J.M."/>
        </authorList>
    </citation>
    <scope>NUCLEOTIDE SEQUENCE [LARGE SCALE GENOMIC DNA]</scope>
    <source>
        <strain evidence="2 5">TWF102</strain>
    </source>
</reference>
<feature type="region of interest" description="Disordered" evidence="1">
    <location>
        <begin position="39"/>
        <end position="71"/>
    </location>
</feature>
<evidence type="ECO:0000313" key="3">
    <source>
        <dbReference type="EMBL" id="TGJ66946.1"/>
    </source>
</evidence>
<name>A0A7C8K8X2_ORBOL</name>
<sequence>MYRGVQRVSPMSLCMHIPRVRRGRAARSAFPSFFCTSFANRKKNSSNPKSRDDVPDLQNPNPNPELPSSHEIGTRANRVLILTLIKLGLQINFLSSKWLSSEFSTYFKKPHGQRI</sequence>
<evidence type="ECO:0000313" key="2">
    <source>
        <dbReference type="EMBL" id="KAF3082464.1"/>
    </source>
</evidence>
<evidence type="ECO:0000313" key="4">
    <source>
        <dbReference type="Proteomes" id="UP000297595"/>
    </source>
</evidence>
<dbReference type="EMBL" id="SOZJ01000005">
    <property type="protein sequence ID" value="TGJ66946.1"/>
    <property type="molecule type" value="Genomic_DNA"/>
</dbReference>
<protein>
    <submittedName>
        <fullName evidence="3">Uncharacterized protein</fullName>
    </submittedName>
</protein>
<dbReference type="Proteomes" id="UP000297595">
    <property type="component" value="Unassembled WGS sequence"/>
</dbReference>
<gene>
    <name evidence="3" type="ORF">EYR41_008534</name>
    <name evidence="2" type="ORF">TWF102_001166</name>
</gene>
<proteinExistence type="predicted"/>
<evidence type="ECO:0000313" key="5">
    <source>
        <dbReference type="Proteomes" id="UP000475325"/>
    </source>
</evidence>
<comment type="caution">
    <text evidence="3">The sequence shown here is derived from an EMBL/GenBank/DDBJ whole genome shotgun (WGS) entry which is preliminary data.</text>
</comment>
<organism evidence="3 4">
    <name type="scientific">Orbilia oligospora</name>
    <name type="common">Nematode-trapping fungus</name>
    <name type="synonym">Arthrobotrys oligospora</name>
    <dbReference type="NCBI Taxonomy" id="2813651"/>
    <lineage>
        <taxon>Eukaryota</taxon>
        <taxon>Fungi</taxon>
        <taxon>Dikarya</taxon>
        <taxon>Ascomycota</taxon>
        <taxon>Pezizomycotina</taxon>
        <taxon>Orbiliomycetes</taxon>
        <taxon>Orbiliales</taxon>
        <taxon>Orbiliaceae</taxon>
        <taxon>Orbilia</taxon>
    </lineage>
</organism>
<dbReference type="AlphaFoldDB" id="A0A7C8K8X2"/>
<evidence type="ECO:0000256" key="1">
    <source>
        <dbReference type="SAM" id="MobiDB-lite"/>
    </source>
</evidence>
<accession>A0A7C8K8X2</accession>